<proteinExistence type="predicted"/>
<gene>
    <name evidence="4" type="ORF">OG549_36715</name>
</gene>
<dbReference type="InterPro" id="IPR009057">
    <property type="entry name" value="Homeodomain-like_sf"/>
</dbReference>
<name>A0AAU2VER0_9ACTN</name>
<dbReference type="InterPro" id="IPR002818">
    <property type="entry name" value="DJ-1/PfpI"/>
</dbReference>
<dbReference type="SUPFAM" id="SSF46689">
    <property type="entry name" value="Homeodomain-like"/>
    <property type="match status" value="2"/>
</dbReference>
<dbReference type="CDD" id="cd03137">
    <property type="entry name" value="GATase1_AraC_1"/>
    <property type="match status" value="1"/>
</dbReference>
<evidence type="ECO:0000256" key="2">
    <source>
        <dbReference type="ARBA" id="ARBA00023163"/>
    </source>
</evidence>
<organism evidence="4">
    <name type="scientific">Streptomyces sp. NBC_00003</name>
    <dbReference type="NCBI Taxonomy" id="2903608"/>
    <lineage>
        <taxon>Bacteria</taxon>
        <taxon>Bacillati</taxon>
        <taxon>Actinomycetota</taxon>
        <taxon>Actinomycetes</taxon>
        <taxon>Kitasatosporales</taxon>
        <taxon>Streptomycetaceae</taxon>
        <taxon>Streptomyces</taxon>
    </lineage>
</organism>
<dbReference type="PANTHER" id="PTHR43130:SF3">
    <property type="entry name" value="HTH-TYPE TRANSCRIPTIONAL REGULATOR RV1931C"/>
    <property type="match status" value="1"/>
</dbReference>
<dbReference type="InterPro" id="IPR029062">
    <property type="entry name" value="Class_I_gatase-like"/>
</dbReference>
<dbReference type="Pfam" id="PF12833">
    <property type="entry name" value="HTH_18"/>
    <property type="match status" value="1"/>
</dbReference>
<dbReference type="AlphaFoldDB" id="A0AAU2VER0"/>
<reference evidence="4" key="1">
    <citation type="submission" date="2022-10" db="EMBL/GenBank/DDBJ databases">
        <title>The complete genomes of actinobacterial strains from the NBC collection.</title>
        <authorList>
            <person name="Joergensen T.S."/>
            <person name="Alvarez Arevalo M."/>
            <person name="Sterndorff E.B."/>
            <person name="Faurdal D."/>
            <person name="Vuksanovic O."/>
            <person name="Mourched A.-S."/>
            <person name="Charusanti P."/>
            <person name="Shaw S."/>
            <person name="Blin K."/>
            <person name="Weber T."/>
        </authorList>
    </citation>
    <scope>NUCLEOTIDE SEQUENCE</scope>
    <source>
        <strain evidence="4">NBC_00003</strain>
    </source>
</reference>
<dbReference type="EMBL" id="CP108318">
    <property type="protein sequence ID" value="WTW65738.1"/>
    <property type="molecule type" value="Genomic_DNA"/>
</dbReference>
<dbReference type="GO" id="GO:0043565">
    <property type="term" value="F:sequence-specific DNA binding"/>
    <property type="evidence" value="ECO:0007669"/>
    <property type="project" value="InterPro"/>
</dbReference>
<evidence type="ECO:0000313" key="4">
    <source>
        <dbReference type="EMBL" id="WTW65738.1"/>
    </source>
</evidence>
<protein>
    <submittedName>
        <fullName evidence="4">Helix-turn-helix domain-containing protein</fullName>
    </submittedName>
</protein>
<dbReference type="Gene3D" id="1.10.10.60">
    <property type="entry name" value="Homeodomain-like"/>
    <property type="match status" value="1"/>
</dbReference>
<dbReference type="PANTHER" id="PTHR43130">
    <property type="entry name" value="ARAC-FAMILY TRANSCRIPTIONAL REGULATOR"/>
    <property type="match status" value="1"/>
</dbReference>
<dbReference type="GO" id="GO:0003700">
    <property type="term" value="F:DNA-binding transcription factor activity"/>
    <property type="evidence" value="ECO:0007669"/>
    <property type="project" value="InterPro"/>
</dbReference>
<dbReference type="PROSITE" id="PS01124">
    <property type="entry name" value="HTH_ARAC_FAMILY_2"/>
    <property type="match status" value="1"/>
</dbReference>
<dbReference type="SUPFAM" id="SSF52317">
    <property type="entry name" value="Class I glutamine amidotransferase-like"/>
    <property type="match status" value="1"/>
</dbReference>
<accession>A0AAU2VER0</accession>
<evidence type="ECO:0000256" key="1">
    <source>
        <dbReference type="ARBA" id="ARBA00023015"/>
    </source>
</evidence>
<dbReference type="InterPro" id="IPR052158">
    <property type="entry name" value="INH-QAR"/>
</dbReference>
<keyword evidence="1" id="KW-0805">Transcription regulation</keyword>
<dbReference type="Gene3D" id="3.40.50.880">
    <property type="match status" value="1"/>
</dbReference>
<dbReference type="InterPro" id="IPR018060">
    <property type="entry name" value="HTH_AraC"/>
</dbReference>
<keyword evidence="2" id="KW-0804">Transcription</keyword>
<dbReference type="SMART" id="SM00342">
    <property type="entry name" value="HTH_ARAC"/>
    <property type="match status" value="1"/>
</dbReference>
<evidence type="ECO:0000259" key="3">
    <source>
        <dbReference type="PROSITE" id="PS01124"/>
    </source>
</evidence>
<feature type="domain" description="HTH araC/xylS-type" evidence="3">
    <location>
        <begin position="224"/>
        <end position="322"/>
    </location>
</feature>
<sequence length="326" mass="34497">MTVSGVSTSAASGGRTVALAVAEGSMLFEAAAACEVFGTDHCELVDPWYSFRVCGSRQARVGGWLRADTTHGLDALASAHTVIVPAQDDIEGDPPGELIDAVRAAHAAGARIVSLCTGAFVLAAAGLLDGRRATTHWAHAGLLAERYPKVTVDAGVLFTDEDGVLTSAGKAAGMDLCLHIVRTDHGATVANALARHLVVPPHRDGGQAQFIPAPVTHGRDHPLADLLPWALDRLDQPLTVADLARQANMSSRNLARHFHAVTGTSPLRWLLSQRVRLAQELLESGDGSVEHIAARTGMGTSATLRRHFSRVTGLPPEAYRRTFGMR</sequence>
<dbReference type="Pfam" id="PF01965">
    <property type="entry name" value="DJ-1_PfpI"/>
    <property type="match status" value="1"/>
</dbReference>